<reference evidence="2" key="2">
    <citation type="submission" date="2013-04" db="EMBL/GenBank/DDBJ databases">
        <title>Non-Mycobacterium tuberculosis sensu stricto in a globally representative population.</title>
        <authorList>
            <person name="Stone M.J."/>
            <person name="Brown T.J."/>
            <person name="Drobniewski F.A."/>
        </authorList>
    </citation>
    <scope>NUCLEOTIDE SEQUENCE [LARGE SCALE GENOMIC DNA]</scope>
    <source>
        <strain evidence="2">112400015</strain>
    </source>
</reference>
<gene>
    <name evidence="1" type="ORF">MORY_14179</name>
</gene>
<reference evidence="1 2" key="1">
    <citation type="submission" date="2013-03" db="EMBL/GenBank/DDBJ databases">
        <authorList>
            <person name="Casali N."/>
            <person name="Drobniewski F.A."/>
        </authorList>
    </citation>
    <scope>NUCLEOTIDE SEQUENCE [LARGE SCALE GENOMIC DNA]</scope>
    <source>
        <strain evidence="1 2">112400015</strain>
    </source>
</reference>
<organism evidence="1 2">
    <name type="scientific">Mycobacterium orygis 112400015</name>
    <dbReference type="NCBI Taxonomy" id="1305739"/>
    <lineage>
        <taxon>Bacteria</taxon>
        <taxon>Bacillati</taxon>
        <taxon>Actinomycetota</taxon>
        <taxon>Actinomycetes</taxon>
        <taxon>Mycobacteriales</taxon>
        <taxon>Mycobacteriaceae</taxon>
        <taxon>Mycobacterium</taxon>
        <taxon>Mycobacterium tuberculosis complex</taxon>
    </lineage>
</organism>
<dbReference type="Proteomes" id="UP000012070">
    <property type="component" value="Unassembled WGS sequence"/>
</dbReference>
<protein>
    <submittedName>
        <fullName evidence="1">Uncharacterized protein</fullName>
    </submittedName>
</protein>
<dbReference type="AlphaFoldDB" id="A0A829C624"/>
<comment type="caution">
    <text evidence="1">The sequence shown here is derived from an EMBL/GenBank/DDBJ whole genome shotgun (WGS) entry which is preliminary data.</text>
</comment>
<evidence type="ECO:0000313" key="1">
    <source>
        <dbReference type="EMBL" id="EMT35096.1"/>
    </source>
</evidence>
<name>A0A829C624_9MYCO</name>
<sequence>MNQHKEACAVARRSAYRHESDGPHVHAAAGTSAEAPAGYRDLQLLVRKQLPQFGFGQFGERDVRA</sequence>
<proteinExistence type="predicted"/>
<evidence type="ECO:0000313" key="2">
    <source>
        <dbReference type="Proteomes" id="UP000012070"/>
    </source>
</evidence>
<dbReference type="EMBL" id="APKD01000053">
    <property type="protein sequence ID" value="EMT35096.1"/>
    <property type="molecule type" value="Genomic_DNA"/>
</dbReference>
<accession>A0A829C624</accession>